<evidence type="ECO:0000313" key="2">
    <source>
        <dbReference type="EMBL" id="KJR89259.1"/>
    </source>
</evidence>
<dbReference type="AlphaFoldDB" id="A0A0F2MJL7"/>
<reference evidence="2 3" key="1">
    <citation type="journal article" date="2014" name="BMC Genomics">
        <title>Comparative genomics of the major fungal agents of human and animal Sporotrichosis: Sporothrix schenckii and Sporothrix brasiliensis.</title>
        <authorList>
            <person name="Teixeira M.M."/>
            <person name="de Almeida L.G."/>
            <person name="Kubitschek-Barreira P."/>
            <person name="Alves F.L."/>
            <person name="Kioshima E.S."/>
            <person name="Abadio A.K."/>
            <person name="Fernandes L."/>
            <person name="Derengowski L.S."/>
            <person name="Ferreira K.S."/>
            <person name="Souza R.C."/>
            <person name="Ruiz J.C."/>
            <person name="de Andrade N.C."/>
            <person name="Paes H.C."/>
            <person name="Nicola A.M."/>
            <person name="Albuquerque P."/>
            <person name="Gerber A.L."/>
            <person name="Martins V.P."/>
            <person name="Peconick L.D."/>
            <person name="Neto A.V."/>
            <person name="Chaucanez C.B."/>
            <person name="Silva P.A."/>
            <person name="Cunha O.L."/>
            <person name="de Oliveira F.F."/>
            <person name="dos Santos T.C."/>
            <person name="Barros A.L."/>
            <person name="Soares M.A."/>
            <person name="de Oliveira L.M."/>
            <person name="Marini M.M."/>
            <person name="Villalobos-Duno H."/>
            <person name="Cunha M.M."/>
            <person name="de Hoog S."/>
            <person name="da Silveira J.F."/>
            <person name="Henrissat B."/>
            <person name="Nino-Vega G.A."/>
            <person name="Cisalpino P.S."/>
            <person name="Mora-Montes H.M."/>
            <person name="Almeida S.R."/>
            <person name="Stajich J.E."/>
            <person name="Lopes-Bezerra L.M."/>
            <person name="Vasconcelos A.T."/>
            <person name="Felipe M.S."/>
        </authorList>
    </citation>
    <scope>NUCLEOTIDE SEQUENCE [LARGE SCALE GENOMIC DNA]</scope>
    <source>
        <strain evidence="2 3">1099-18</strain>
    </source>
</reference>
<sequence>MAPMRRPPLCRTNMAALTVLLMPCLTEVRQIMLPVQNMRSWVRQTTCRRGLAGKSTRNKKEQAVFAVVLRGLC</sequence>
<feature type="signal peptide" evidence="1">
    <location>
        <begin position="1"/>
        <end position="28"/>
    </location>
</feature>
<feature type="chain" id="PRO_5002455309" description="Secreted protein" evidence="1">
    <location>
        <begin position="29"/>
        <end position="73"/>
    </location>
</feature>
<evidence type="ECO:0008006" key="4">
    <source>
        <dbReference type="Google" id="ProtNLM"/>
    </source>
</evidence>
<evidence type="ECO:0000313" key="3">
    <source>
        <dbReference type="Proteomes" id="UP000033710"/>
    </source>
</evidence>
<reference evidence="2 3" key="2">
    <citation type="journal article" date="2015" name="Eukaryot. Cell">
        <title>Asexual propagation of a virulent clone complex in a human and feline outbreak of sporotrichosis.</title>
        <authorList>
            <person name="Teixeira Mde M."/>
            <person name="Rodrigues A.M."/>
            <person name="Tsui C.K."/>
            <person name="de Almeida L.G."/>
            <person name="Van Diepeningen A.D."/>
            <person name="van den Ende B.G."/>
            <person name="Fernandes G.F."/>
            <person name="Kano R."/>
            <person name="Hamelin R.C."/>
            <person name="Lopes-Bezerra L.M."/>
            <person name="Vasconcelos A.T."/>
            <person name="de Hoog S."/>
            <person name="de Camargo Z.P."/>
            <person name="Felipe M.S."/>
        </authorList>
    </citation>
    <scope>NUCLEOTIDE SEQUENCE [LARGE SCALE GENOMIC DNA]</scope>
    <source>
        <strain evidence="2 3">1099-18</strain>
    </source>
</reference>
<dbReference type="EMBL" id="AXCR01000001">
    <property type="protein sequence ID" value="KJR89259.1"/>
    <property type="molecule type" value="Genomic_DNA"/>
</dbReference>
<dbReference type="KEGG" id="ssck:SPSK_06813"/>
<accession>A0A0F2MJL7</accession>
<gene>
    <name evidence="2" type="ORF">SPSK_06813</name>
</gene>
<proteinExistence type="predicted"/>
<dbReference type="GeneID" id="27668782"/>
<dbReference type="VEuPathDB" id="FungiDB:SPSK_06813"/>
<comment type="caution">
    <text evidence="2">The sequence shown here is derived from an EMBL/GenBank/DDBJ whole genome shotgun (WGS) entry which is preliminary data.</text>
</comment>
<evidence type="ECO:0000256" key="1">
    <source>
        <dbReference type="SAM" id="SignalP"/>
    </source>
</evidence>
<organism evidence="2 3">
    <name type="scientific">Sporothrix schenckii 1099-18</name>
    <dbReference type="NCBI Taxonomy" id="1397361"/>
    <lineage>
        <taxon>Eukaryota</taxon>
        <taxon>Fungi</taxon>
        <taxon>Dikarya</taxon>
        <taxon>Ascomycota</taxon>
        <taxon>Pezizomycotina</taxon>
        <taxon>Sordariomycetes</taxon>
        <taxon>Sordariomycetidae</taxon>
        <taxon>Ophiostomatales</taxon>
        <taxon>Ophiostomataceae</taxon>
        <taxon>Sporothrix</taxon>
    </lineage>
</organism>
<dbReference type="Proteomes" id="UP000033710">
    <property type="component" value="Unassembled WGS sequence"/>
</dbReference>
<dbReference type="RefSeq" id="XP_016591935.1">
    <property type="nucleotide sequence ID" value="XM_016733505.1"/>
</dbReference>
<name>A0A0F2MJL7_SPOSC</name>
<protein>
    <recommendedName>
        <fullName evidence="4">Secreted protein</fullName>
    </recommendedName>
</protein>
<keyword evidence="1" id="KW-0732">Signal</keyword>